<dbReference type="InterPro" id="IPR045163">
    <property type="entry name" value="Focadhesin/RST1"/>
</dbReference>
<evidence type="ECO:0000313" key="2">
    <source>
        <dbReference type="EMBL" id="CAD6239901.1"/>
    </source>
</evidence>
<feature type="domain" description="DUF3730" evidence="1">
    <location>
        <begin position="536"/>
        <end position="761"/>
    </location>
</feature>
<dbReference type="EMBL" id="CAJGYO010000006">
    <property type="protein sequence ID" value="CAD6239901.1"/>
    <property type="molecule type" value="Genomic_DNA"/>
</dbReference>
<evidence type="ECO:0000259" key="1">
    <source>
        <dbReference type="Pfam" id="PF12530"/>
    </source>
</evidence>
<protein>
    <recommendedName>
        <fullName evidence="1">DUF3730 domain-containing protein</fullName>
    </recommendedName>
</protein>
<dbReference type="GO" id="GO:0060147">
    <property type="term" value="P:regulation of post-transcriptional gene silencing"/>
    <property type="evidence" value="ECO:0007669"/>
    <property type="project" value="InterPro"/>
</dbReference>
<dbReference type="InterPro" id="IPR022542">
    <property type="entry name" value="FOCAD/RST1_DUF3730"/>
</dbReference>
<dbReference type="InterPro" id="IPR016024">
    <property type="entry name" value="ARM-type_fold"/>
</dbReference>
<dbReference type="PANTHER" id="PTHR16212">
    <property type="entry name" value="FOCADHESIN FAMILY MEMBER"/>
    <property type="match status" value="1"/>
</dbReference>
<dbReference type="Proteomes" id="UP000604825">
    <property type="component" value="Unassembled WGS sequence"/>
</dbReference>
<name>A0A811PAT0_9POAL</name>
<proteinExistence type="predicted"/>
<accession>A0A811PAT0</accession>
<comment type="caution">
    <text evidence="2">The sequence shown here is derived from an EMBL/GenBank/DDBJ whole genome shotgun (WGS) entry which is preliminary data.</text>
</comment>
<reference evidence="2" key="1">
    <citation type="submission" date="2020-10" db="EMBL/GenBank/DDBJ databases">
        <authorList>
            <person name="Han B."/>
            <person name="Lu T."/>
            <person name="Zhao Q."/>
            <person name="Huang X."/>
            <person name="Zhao Y."/>
        </authorList>
    </citation>
    <scope>NUCLEOTIDE SEQUENCE</scope>
</reference>
<dbReference type="SUPFAM" id="SSF48371">
    <property type="entry name" value="ARM repeat"/>
    <property type="match status" value="2"/>
</dbReference>
<dbReference type="Pfam" id="PF12530">
    <property type="entry name" value="DUF3730"/>
    <property type="match status" value="2"/>
</dbReference>
<feature type="domain" description="DUF3730" evidence="1">
    <location>
        <begin position="91"/>
        <end position="361"/>
    </location>
</feature>
<gene>
    <name evidence="2" type="ORF">NCGR_LOCUS26712</name>
</gene>
<dbReference type="OrthoDB" id="6125419at2759"/>
<keyword evidence="3" id="KW-1185">Reference proteome</keyword>
<organism evidence="2 3">
    <name type="scientific">Miscanthus lutarioriparius</name>
    <dbReference type="NCBI Taxonomy" id="422564"/>
    <lineage>
        <taxon>Eukaryota</taxon>
        <taxon>Viridiplantae</taxon>
        <taxon>Streptophyta</taxon>
        <taxon>Embryophyta</taxon>
        <taxon>Tracheophyta</taxon>
        <taxon>Spermatophyta</taxon>
        <taxon>Magnoliopsida</taxon>
        <taxon>Liliopsida</taxon>
        <taxon>Poales</taxon>
        <taxon>Poaceae</taxon>
        <taxon>PACMAD clade</taxon>
        <taxon>Panicoideae</taxon>
        <taxon>Andropogonodae</taxon>
        <taxon>Andropogoneae</taxon>
        <taxon>Saccharinae</taxon>
        <taxon>Miscanthus</taxon>
    </lineage>
</organism>
<sequence length="1832" mass="201372">MAMASSTTSNTAALSRLVDRTRVPDPTLQRHAVAAFFRHLLSLPAPLPAAAHDAASALLASPHPAVAAHAAASLARLAASRPDLLPSGLALPLLIAPLAASPSPRLASCLVKAVSALAACALRSSSRFPPHDHPFVQVLASRADGARAELTRQAARMVAEEVDWVVGFLRPFVMFSVVRKGDATFARDLIGALAAAAVAAGKAGVAIPVLKMLEDSMLHFGRGDDQEVRLWLSSAECLVDAYVVLLSKLGHAQMPTYDAQASSATLMGTLISQCSFHQKFLGIDSTVFGLSKHLFSVQRDLGLCYLPEISVVLSSLSYSLTGLEFEHEQLAGLKLLSFLIDWKYENVRDSKERTQQVSVELLCVLAVINLTISPSKSVKAVAYHVLSRFSLFVLDLPASHSSEEQDISTSYHIGKPALLLPKLLHHLWSKPSSSGFTFMKYTATKASPDSGQSDLETSYWTHQINAYLTVLRREKHTLDASSSKKTSSGRVAISSLISSVASVLVMHPKLGTSAAESLAMLGASDPRLGMPLFVAILYYSKILCSSGNFSTEISLSLLESLPSLAIHGFVLPLALQWIAPMLKRDSNSVLYAIAVRLLCKIWAITDWAFPNLQVVLDPENFSNFISDREISASIATSIRDVCKQNPDRGVDLILSVSFCIESRDSVVQALGLESLSYLCEADVVDFYTAWKVISKQVLDYYVEPAVAHSLCVLLRCGAMDAEAYSGISSNLIRTLWRIGTSKKNNPKPLWDKARGTAFHSLSNYKVSLIQDAIPDFWKLNYEFFTNEHNLAVLKAMEHLQDEIFKYEHINRRRVTTDKRAAVHKFEKLLEVFPQAVFKGMLSHHQLPGAALLTLNFTPKDILNEGKPKDLPRVHSAFEQAFVEIAESMYMSRNIAVALLALQSWKSFVSNWMQAVVSLLDIKEPSKLNKAMKAANDIFKILCDQVPVSTPQVAVNIALVIGALCLIVPPTAHLVVSSASDFLLKWLLQYEHEHQQWSAALSLGLIFNCFHPTDKKSRLQVINGFLEVISKTESCLVKGACGLALGYACHGILTRAHNATDSEVEAITQLNERASVEDILHALVTSLIQLCPSSCYSLKKLSIYGISSMGGMEENIHSFNDDPWAVAGLVIGLGNSVVALYRLGAYEAVTEVKDILISWIPNVDSNSALFDEIDSISLCMGSCLALPSVMAFCQKVELLNEDLDALFNRYTSLASELLSLNKSGIIFQNLLMAICIGAGSFLSSILDDGVHAMEFNGVKSLLDTLRHIYTHPFPPLVHLGGMFGVVNAFGAGAGDLTGVFSKPMTSQIKHEESSFVRGPLLTSPVGETLSTSMIQEIFFLAKDAKDKHIRDYAAWAISFLRSRWSKNQNQILYEDNGSNRSSGDRDQASSFSEQSLVWNLSLWLSDLKFEKSGDVVPISTVGTVLKCLSRAPRLPTTDWGAIVRRCIKVEAQIPHKLTNQEDPKLLKEACLYLTLAHAAHISPLLQFLDDLTDILRFQRLDINVQSILLQHLSHLMKLFSDSRLDKLYEDFTEYLYSPTSSYLNYSSEQRSMLRMSFWEGIYMCLVEVSEESGVFSFIKKCIECLLPLLTLHSDGQPEFMKEWSAAIRCLANAQKNWPDDMLQIRNTALVNEEGHVDVAKKIILRARLCATGCSSAHELGNIKTAILCTKADGVWWSVLVEITGALNSAENSIKRQWLLDALDIGCVTAHPSTALRFVGLLCGSCCIYMPLLVVNSINVLSDLPVTLPSFLSTSVSDDFRNSVADRLWLLTTNIYTWAEELAHGHSQPGHDHIHRSEAEIATFLANILRSTCIAVGDYLPVDKQLKLANLEAL</sequence>
<dbReference type="PANTHER" id="PTHR16212:SF4">
    <property type="entry name" value="FOCADHESIN"/>
    <property type="match status" value="1"/>
</dbReference>
<evidence type="ECO:0000313" key="3">
    <source>
        <dbReference type="Proteomes" id="UP000604825"/>
    </source>
</evidence>